<organism evidence="1 2">
    <name type="scientific">Arabis nemorensis</name>
    <dbReference type="NCBI Taxonomy" id="586526"/>
    <lineage>
        <taxon>Eukaryota</taxon>
        <taxon>Viridiplantae</taxon>
        <taxon>Streptophyta</taxon>
        <taxon>Embryophyta</taxon>
        <taxon>Tracheophyta</taxon>
        <taxon>Spermatophyta</taxon>
        <taxon>Magnoliopsida</taxon>
        <taxon>eudicotyledons</taxon>
        <taxon>Gunneridae</taxon>
        <taxon>Pentapetalae</taxon>
        <taxon>rosids</taxon>
        <taxon>malvids</taxon>
        <taxon>Brassicales</taxon>
        <taxon>Brassicaceae</taxon>
        <taxon>Arabideae</taxon>
        <taxon>Arabis</taxon>
    </lineage>
</organism>
<dbReference type="SUPFAM" id="SSF56112">
    <property type="entry name" value="Protein kinase-like (PK-like)"/>
    <property type="match status" value="1"/>
</dbReference>
<proteinExistence type="predicted"/>
<sequence>MAIRCAYMQYASMLIDEDRMLKRLYNSYIVTCYNDLITPFLMKDEYFDYCADVWRYGCTILKMLTGIGLGVNKDSLTMYVGRLQ</sequence>
<dbReference type="Proteomes" id="UP000489600">
    <property type="component" value="Unassembled WGS sequence"/>
</dbReference>
<evidence type="ECO:0008006" key="3">
    <source>
        <dbReference type="Google" id="ProtNLM"/>
    </source>
</evidence>
<dbReference type="EMBL" id="CABITT030000005">
    <property type="protein sequence ID" value="VVB04424.1"/>
    <property type="molecule type" value="Genomic_DNA"/>
</dbReference>
<comment type="caution">
    <text evidence="1">The sequence shown here is derived from an EMBL/GenBank/DDBJ whole genome shotgun (WGS) entry which is preliminary data.</text>
</comment>
<name>A0A565BSP0_9BRAS</name>
<evidence type="ECO:0000313" key="2">
    <source>
        <dbReference type="Proteomes" id="UP000489600"/>
    </source>
</evidence>
<protein>
    <recommendedName>
        <fullName evidence="3">Protein kinase domain-containing protein</fullName>
    </recommendedName>
</protein>
<keyword evidence="2" id="KW-1185">Reference proteome</keyword>
<dbReference type="InterPro" id="IPR011009">
    <property type="entry name" value="Kinase-like_dom_sf"/>
</dbReference>
<accession>A0A565BSP0</accession>
<dbReference type="AlphaFoldDB" id="A0A565BSP0"/>
<reference evidence="1" key="1">
    <citation type="submission" date="2019-07" db="EMBL/GenBank/DDBJ databases">
        <authorList>
            <person name="Dittberner H."/>
        </authorList>
    </citation>
    <scope>NUCLEOTIDE SEQUENCE [LARGE SCALE GENOMIC DNA]</scope>
</reference>
<evidence type="ECO:0000313" key="1">
    <source>
        <dbReference type="EMBL" id="VVB04424.1"/>
    </source>
</evidence>
<gene>
    <name evidence="1" type="ORF">ANE_LOCUS14868</name>
</gene>